<evidence type="ECO:0000259" key="3">
    <source>
        <dbReference type="PROSITE" id="PS51762"/>
    </source>
</evidence>
<dbReference type="EMBL" id="CP047476">
    <property type="protein sequence ID" value="QIA65624.1"/>
    <property type="molecule type" value="Genomic_DNA"/>
</dbReference>
<dbReference type="PANTHER" id="PTHR10963:SF55">
    <property type="entry name" value="GLYCOSIDE HYDROLASE FAMILY 16 PROTEIN"/>
    <property type="match status" value="1"/>
</dbReference>
<keyword evidence="4" id="KW-0378">Hydrolase</keyword>
<evidence type="ECO:0000256" key="2">
    <source>
        <dbReference type="SAM" id="SignalP"/>
    </source>
</evidence>
<dbReference type="Proteomes" id="UP000464262">
    <property type="component" value="Chromosome 2"/>
</dbReference>
<dbReference type="InterPro" id="IPR000757">
    <property type="entry name" value="Beta-glucanase-like"/>
</dbReference>
<accession>A0A7Z2T763</accession>
<dbReference type="KEGG" id="vas:GT360_19045"/>
<name>A0A7Z2T763_9VIBR</name>
<dbReference type="AlphaFoldDB" id="A0A7Z2T763"/>
<dbReference type="PROSITE" id="PS51762">
    <property type="entry name" value="GH16_2"/>
    <property type="match status" value="1"/>
</dbReference>
<gene>
    <name evidence="4" type="ORF">GT360_19045</name>
</gene>
<protein>
    <submittedName>
        <fullName evidence="4">Family 16 glycosylhydrolase</fullName>
    </submittedName>
</protein>
<comment type="similarity">
    <text evidence="1">Belongs to the glycosyl hydrolase 16 family.</text>
</comment>
<dbReference type="PANTHER" id="PTHR10963">
    <property type="entry name" value="GLYCOSYL HYDROLASE-RELATED"/>
    <property type="match status" value="1"/>
</dbReference>
<evidence type="ECO:0000256" key="1">
    <source>
        <dbReference type="ARBA" id="ARBA00006865"/>
    </source>
</evidence>
<feature type="domain" description="GH16" evidence="3">
    <location>
        <begin position="25"/>
        <end position="303"/>
    </location>
</feature>
<dbReference type="GO" id="GO:0004553">
    <property type="term" value="F:hydrolase activity, hydrolyzing O-glycosyl compounds"/>
    <property type="evidence" value="ECO:0007669"/>
    <property type="project" value="InterPro"/>
</dbReference>
<dbReference type="InterPro" id="IPR050546">
    <property type="entry name" value="Glycosyl_Hydrlase_16"/>
</dbReference>
<dbReference type="SUPFAM" id="SSF49899">
    <property type="entry name" value="Concanavalin A-like lectins/glucanases"/>
    <property type="match status" value="1"/>
</dbReference>
<keyword evidence="5" id="KW-1185">Reference proteome</keyword>
<feature type="signal peptide" evidence="2">
    <location>
        <begin position="1"/>
        <end position="28"/>
    </location>
</feature>
<dbReference type="InterPro" id="IPR013320">
    <property type="entry name" value="ConA-like_dom_sf"/>
</dbReference>
<evidence type="ECO:0000313" key="5">
    <source>
        <dbReference type="Proteomes" id="UP000464262"/>
    </source>
</evidence>
<feature type="chain" id="PRO_5030531257" evidence="2">
    <location>
        <begin position="29"/>
        <end position="303"/>
    </location>
</feature>
<organism evidence="4 5">
    <name type="scientific">Vibrio astriarenae</name>
    <dbReference type="NCBI Taxonomy" id="1481923"/>
    <lineage>
        <taxon>Bacteria</taxon>
        <taxon>Pseudomonadati</taxon>
        <taxon>Pseudomonadota</taxon>
        <taxon>Gammaproteobacteria</taxon>
        <taxon>Vibrionales</taxon>
        <taxon>Vibrionaceae</taxon>
        <taxon>Vibrio</taxon>
    </lineage>
</organism>
<reference evidence="4 5" key="1">
    <citation type="submission" date="2020-01" db="EMBL/GenBank/DDBJ databases">
        <title>Whole genome and functional gene identification of agarase of Vibrio HN897.</title>
        <authorList>
            <person name="Liu Y."/>
            <person name="Zhao Z."/>
        </authorList>
    </citation>
    <scope>NUCLEOTIDE SEQUENCE [LARGE SCALE GENOMIC DNA]</scope>
    <source>
        <strain evidence="4 5">HN897</strain>
    </source>
</reference>
<evidence type="ECO:0000313" key="4">
    <source>
        <dbReference type="EMBL" id="QIA65624.1"/>
    </source>
</evidence>
<dbReference type="GO" id="GO:0005975">
    <property type="term" value="P:carbohydrate metabolic process"/>
    <property type="evidence" value="ECO:0007669"/>
    <property type="project" value="InterPro"/>
</dbReference>
<dbReference type="RefSeq" id="WP_164650523.1">
    <property type="nucleotide sequence ID" value="NZ_CP047476.1"/>
</dbReference>
<dbReference type="Gene3D" id="2.60.120.200">
    <property type="match status" value="1"/>
</dbReference>
<keyword evidence="2" id="KW-0732">Signal</keyword>
<sequence>MALNLSSKRNLIPLLMGASCLFVGNVFAADVLPHTAKPGEKWVLQDDRSDEFEFEDTRKWDFQPNPFQIWTWEKDNAIVEDGKLKLTASYEKHNRKFEDGCNEKTIYDFPLFFKSGMVKSKASGVYGYYEAKIKGTDLHPGVSPAFWIYSNIDTALKNEGDIQYAEIDVVELLQDEEDPTHSDHNLHNIIVKDGKPQWVRPKPNPETHQNLHNLGFDPREEFAIYAVNVTPEDITWYVNGEEVGHKKNLYWHKEMNVALSLGMRGKKFTRWDCNQFYPVDVAEADSGLPTTMEVEYVRVWNKE</sequence>
<proteinExistence type="inferred from homology"/>
<dbReference type="Pfam" id="PF00722">
    <property type="entry name" value="Glyco_hydro_16"/>
    <property type="match status" value="1"/>
</dbReference>